<dbReference type="GO" id="GO:0003677">
    <property type="term" value="F:DNA binding"/>
    <property type="evidence" value="ECO:0007669"/>
    <property type="project" value="InterPro"/>
</dbReference>
<dbReference type="EMBL" id="BGZN01000010">
    <property type="protein sequence ID" value="GBR73359.1"/>
    <property type="molecule type" value="Genomic_DNA"/>
</dbReference>
<accession>A0A388TAP6</accession>
<evidence type="ECO:0000313" key="3">
    <source>
        <dbReference type="Proteomes" id="UP000269352"/>
    </source>
</evidence>
<feature type="domain" description="HTH cro/C1-type" evidence="1">
    <location>
        <begin position="18"/>
        <end position="73"/>
    </location>
</feature>
<comment type="caution">
    <text evidence="2">The sequence shown here is derived from an EMBL/GenBank/DDBJ whole genome shotgun (WGS) entry which is preliminary data.</text>
</comment>
<dbReference type="InterPro" id="IPR010982">
    <property type="entry name" value="Lambda_DNA-bd_dom_sf"/>
</dbReference>
<gene>
    <name evidence="2" type="ORF">NO1_0754</name>
</gene>
<dbReference type="PROSITE" id="PS50943">
    <property type="entry name" value="HTH_CROC1"/>
    <property type="match status" value="1"/>
</dbReference>
<evidence type="ECO:0000313" key="2">
    <source>
        <dbReference type="EMBL" id="GBR73359.1"/>
    </source>
</evidence>
<name>A0A388TAP6_TERA1</name>
<dbReference type="Gene3D" id="1.10.260.40">
    <property type="entry name" value="lambda repressor-like DNA-binding domains"/>
    <property type="match status" value="1"/>
</dbReference>
<keyword evidence="3" id="KW-1185">Reference proteome</keyword>
<dbReference type="Proteomes" id="UP000269352">
    <property type="component" value="Unassembled WGS sequence"/>
</dbReference>
<dbReference type="Pfam" id="PF01381">
    <property type="entry name" value="HTH_3"/>
    <property type="match status" value="1"/>
</dbReference>
<dbReference type="InterPro" id="IPR001387">
    <property type="entry name" value="Cro/C1-type_HTH"/>
</dbReference>
<dbReference type="SUPFAM" id="SSF47413">
    <property type="entry name" value="lambda repressor-like DNA-binding domains"/>
    <property type="match status" value="1"/>
</dbReference>
<dbReference type="SMART" id="SM00530">
    <property type="entry name" value="HTH_XRE"/>
    <property type="match status" value="1"/>
</dbReference>
<proteinExistence type="predicted"/>
<protein>
    <submittedName>
        <fullName evidence="2">Helix-turn-helix domain containing protein</fullName>
    </submittedName>
</protein>
<sequence>MSTENDLDYDAKTVGKYITKLRHAKKLSMYQLALNSGISRSVLLHAEKGAREPRLNTVFRIIDGLNMCPAEFFKVFD</sequence>
<dbReference type="AlphaFoldDB" id="A0A388TAP6"/>
<dbReference type="CDD" id="cd00093">
    <property type="entry name" value="HTH_XRE"/>
    <property type="match status" value="1"/>
</dbReference>
<organism evidence="2 3">
    <name type="scientific">Termititenax aidoneus</name>
    <dbReference type="NCBI Taxonomy" id="2218524"/>
    <lineage>
        <taxon>Bacteria</taxon>
        <taxon>Bacillati</taxon>
        <taxon>Candidatus Margulisiibacteriota</taxon>
        <taxon>Candidatus Termititenacia</taxon>
        <taxon>Candidatus Termititenacales</taxon>
        <taxon>Candidatus Termititenacaceae</taxon>
        <taxon>Candidatus Termititenax</taxon>
    </lineage>
</organism>
<evidence type="ECO:0000259" key="1">
    <source>
        <dbReference type="PROSITE" id="PS50943"/>
    </source>
</evidence>
<reference evidence="2 3" key="1">
    <citation type="journal article" date="2019" name="ISME J.">
        <title>Genome analyses of uncultured TG2/ZB3 bacteria in 'Margulisbacteria' specifically attached to ectosymbiotic spirochetes of protists in the termite gut.</title>
        <authorList>
            <person name="Utami Y.D."/>
            <person name="Kuwahara H."/>
            <person name="Igai K."/>
            <person name="Murakami T."/>
            <person name="Sugaya K."/>
            <person name="Morikawa T."/>
            <person name="Nagura Y."/>
            <person name="Yuki M."/>
            <person name="Deevong P."/>
            <person name="Inoue T."/>
            <person name="Kihara K."/>
            <person name="Lo N."/>
            <person name="Yamada A."/>
            <person name="Ohkuma M."/>
            <person name="Hongoh Y."/>
        </authorList>
    </citation>
    <scope>NUCLEOTIDE SEQUENCE [LARGE SCALE GENOMIC DNA]</scope>
    <source>
        <strain evidence="2">NkOx7-01</strain>
    </source>
</reference>